<reference evidence="1 4" key="1">
    <citation type="submission" date="2016-10" db="EMBL/GenBank/DDBJ databases">
        <authorList>
            <person name="de Groot N.N."/>
        </authorList>
    </citation>
    <scope>NUCLEOTIDE SEQUENCE [LARGE SCALE GENOMIC DNA]</scope>
    <source>
        <strain evidence="1 4">558</strain>
    </source>
</reference>
<protein>
    <submittedName>
        <fullName evidence="2">Uncharacterized protein</fullName>
    </submittedName>
</protein>
<accession>A0A1N6CWH0</accession>
<dbReference type="RefSeq" id="WP_054645381.1">
    <property type="nucleotide sequence ID" value="NZ_BJOI01000023.1"/>
</dbReference>
<evidence type="ECO:0000313" key="4">
    <source>
        <dbReference type="Proteomes" id="UP000199493"/>
    </source>
</evidence>
<accession>A0A1H8JSV7</accession>
<dbReference type="Proteomes" id="UP000199493">
    <property type="component" value="Unassembled WGS sequence"/>
</dbReference>
<dbReference type="EMBL" id="FSQX01000001">
    <property type="protein sequence ID" value="SIN62827.1"/>
    <property type="molecule type" value="Genomic_DNA"/>
</dbReference>
<proteinExistence type="predicted"/>
<gene>
    <name evidence="1" type="ORF">SAMN04490369_102647</name>
    <name evidence="2" type="ORF">SAMN05878438_1023</name>
</gene>
<evidence type="ECO:0000313" key="1">
    <source>
        <dbReference type="EMBL" id="SEN83810.1"/>
    </source>
</evidence>
<dbReference type="Proteomes" id="UP000185024">
    <property type="component" value="Unassembled WGS sequence"/>
</dbReference>
<organism evidence="2 3">
    <name type="scientific">Vreelandella aquamarina</name>
    <dbReference type="NCBI Taxonomy" id="77097"/>
    <lineage>
        <taxon>Bacteria</taxon>
        <taxon>Pseudomonadati</taxon>
        <taxon>Pseudomonadota</taxon>
        <taxon>Gammaproteobacteria</taxon>
        <taxon>Oceanospirillales</taxon>
        <taxon>Halomonadaceae</taxon>
        <taxon>Vreelandella</taxon>
    </lineage>
</organism>
<dbReference type="EMBL" id="FODB01000026">
    <property type="protein sequence ID" value="SEN83810.1"/>
    <property type="molecule type" value="Genomic_DNA"/>
</dbReference>
<dbReference type="AlphaFoldDB" id="A0A1N6CWH0"/>
<reference evidence="2 3" key="2">
    <citation type="submission" date="2016-11" db="EMBL/GenBank/DDBJ databases">
        <authorList>
            <person name="Jaros S."/>
            <person name="Januszkiewicz K."/>
            <person name="Wedrychowicz H."/>
        </authorList>
    </citation>
    <scope>NUCLEOTIDE SEQUENCE [LARGE SCALE GENOMIC DNA]</scope>
    <source>
        <strain evidence="2 3">ACAM 239</strain>
    </source>
</reference>
<sequence>MKPWEAKPEWCESDLYFDFSQARQVIKLDDQVAAAGLTHLLKGGVDFVVEWDTQLWLLEIKDPESGAIPEQHREKQRQRFLADIVSQSLIERHLFPKLRDSLIFLGLEYGVVNKPLRYITLIGLSDLEPAQLAGLRDRLWRTEWVSGPRYSGWRKSFDVQAFNVDQWNRLMTKCPILRISQQ</sequence>
<name>A0A1N6CWH0_9GAMM</name>
<dbReference type="STRING" id="77097.SAMN04490369_102647"/>
<dbReference type="GeneID" id="97276890"/>
<evidence type="ECO:0000313" key="3">
    <source>
        <dbReference type="Proteomes" id="UP000185024"/>
    </source>
</evidence>
<evidence type="ECO:0000313" key="2">
    <source>
        <dbReference type="EMBL" id="SIN62827.1"/>
    </source>
</evidence>